<feature type="compositionally biased region" description="Low complexity" evidence="1">
    <location>
        <begin position="315"/>
        <end position="334"/>
    </location>
</feature>
<feature type="compositionally biased region" description="Acidic residues" evidence="1">
    <location>
        <begin position="305"/>
        <end position="314"/>
    </location>
</feature>
<name>A0A7X6KYQ1_9CELL</name>
<sequence length="334" mass="34559">MSIPSRSELKKLPKKERRIVARELARIAREREEARRRRNKRLGWTGAGLTVVAAGVVAVLAVQASARAAHLGPQNMLSDGLVFSGDGSAITAATTAALQPGAEPVATAVDRSSGVVDLTLTLDYRSPEAQSFWAANGEAIESWVTQGYATLEVHPVAVLDGTSVAAPTPTATATASDPATLDTTGDYSVRAANALACVADIVPDTGLSVHTALLDAQPELAAEGLTDDELVSLVQGTGITDTTVADCITGHTFQPWVQDATERSGVSGSAPVVLVAGEEYTGALDDNDALIEFITEVSERLAEEAAAEEAEAEATAEPTAEPTTDPTDEATAGE</sequence>
<dbReference type="Proteomes" id="UP000581206">
    <property type="component" value="Unassembled WGS sequence"/>
</dbReference>
<feature type="region of interest" description="Disordered" evidence="1">
    <location>
        <begin position="301"/>
        <end position="334"/>
    </location>
</feature>
<evidence type="ECO:0000313" key="4">
    <source>
        <dbReference type="Proteomes" id="UP000581206"/>
    </source>
</evidence>
<evidence type="ECO:0008006" key="5">
    <source>
        <dbReference type="Google" id="ProtNLM"/>
    </source>
</evidence>
<organism evidence="3 4">
    <name type="scientific">Cellulomonas denverensis</name>
    <dbReference type="NCBI Taxonomy" id="264297"/>
    <lineage>
        <taxon>Bacteria</taxon>
        <taxon>Bacillati</taxon>
        <taxon>Actinomycetota</taxon>
        <taxon>Actinomycetes</taxon>
        <taxon>Micrococcales</taxon>
        <taxon>Cellulomonadaceae</taxon>
        <taxon>Cellulomonas</taxon>
    </lineage>
</organism>
<accession>A0A7X6KYQ1</accession>
<dbReference type="SUPFAM" id="SSF52833">
    <property type="entry name" value="Thioredoxin-like"/>
    <property type="match status" value="1"/>
</dbReference>
<dbReference type="InterPro" id="IPR036249">
    <property type="entry name" value="Thioredoxin-like_sf"/>
</dbReference>
<keyword evidence="4" id="KW-1185">Reference proteome</keyword>
<protein>
    <recommendedName>
        <fullName evidence="5">Thioredoxin-like fold domain-containing protein</fullName>
    </recommendedName>
</protein>
<dbReference type="Gene3D" id="3.40.30.10">
    <property type="entry name" value="Glutaredoxin"/>
    <property type="match status" value="1"/>
</dbReference>
<keyword evidence="2" id="KW-0812">Transmembrane</keyword>
<evidence type="ECO:0000256" key="2">
    <source>
        <dbReference type="SAM" id="Phobius"/>
    </source>
</evidence>
<comment type="caution">
    <text evidence="3">The sequence shown here is derived from an EMBL/GenBank/DDBJ whole genome shotgun (WGS) entry which is preliminary data.</text>
</comment>
<evidence type="ECO:0000256" key="1">
    <source>
        <dbReference type="SAM" id="MobiDB-lite"/>
    </source>
</evidence>
<evidence type="ECO:0000313" key="3">
    <source>
        <dbReference type="EMBL" id="NKY24530.1"/>
    </source>
</evidence>
<gene>
    <name evidence="3" type="ORF">HGA03_17870</name>
</gene>
<reference evidence="3 4" key="1">
    <citation type="submission" date="2020-04" db="EMBL/GenBank/DDBJ databases">
        <title>MicrobeNet Type strains.</title>
        <authorList>
            <person name="Nicholson A.C."/>
        </authorList>
    </citation>
    <scope>NUCLEOTIDE SEQUENCE [LARGE SCALE GENOMIC DNA]</scope>
    <source>
        <strain evidence="3 4">ATCC BAA-788</strain>
    </source>
</reference>
<keyword evidence="2" id="KW-0472">Membrane</keyword>
<proteinExistence type="predicted"/>
<dbReference type="AlphaFoldDB" id="A0A7X6KYQ1"/>
<keyword evidence="2" id="KW-1133">Transmembrane helix</keyword>
<feature type="transmembrane region" description="Helical" evidence="2">
    <location>
        <begin position="42"/>
        <end position="62"/>
    </location>
</feature>
<dbReference type="RefSeq" id="WP_168631654.1">
    <property type="nucleotide sequence ID" value="NZ_BONL01000017.1"/>
</dbReference>
<dbReference type="EMBL" id="JAAXOX010000017">
    <property type="protein sequence ID" value="NKY24530.1"/>
    <property type="molecule type" value="Genomic_DNA"/>
</dbReference>